<name>A0A9Q0LY40_ANAIG</name>
<dbReference type="GO" id="GO:0008168">
    <property type="term" value="F:methyltransferase activity"/>
    <property type="evidence" value="ECO:0007669"/>
    <property type="project" value="UniProtKB-KW"/>
</dbReference>
<evidence type="ECO:0000313" key="1">
    <source>
        <dbReference type="EMBL" id="KAJ5080749.1"/>
    </source>
</evidence>
<dbReference type="CDD" id="cd02440">
    <property type="entry name" value="AdoMet_MTases"/>
    <property type="match status" value="1"/>
</dbReference>
<dbReference type="EMBL" id="JAPDFW010000002">
    <property type="protein sequence ID" value="KAJ5080749.1"/>
    <property type="molecule type" value="Genomic_DNA"/>
</dbReference>
<evidence type="ECO:0000313" key="2">
    <source>
        <dbReference type="Proteomes" id="UP001149090"/>
    </source>
</evidence>
<protein>
    <submittedName>
        <fullName evidence="1">Arsenite methyltransferase</fullName>
    </submittedName>
</protein>
<comment type="caution">
    <text evidence="1">The sequence shown here is derived from an EMBL/GenBank/DDBJ whole genome shotgun (WGS) entry which is preliminary data.</text>
</comment>
<dbReference type="SUPFAM" id="SSF53335">
    <property type="entry name" value="S-adenosyl-L-methionine-dependent methyltransferases"/>
    <property type="match status" value="1"/>
</dbReference>
<dbReference type="OrthoDB" id="271595at2759"/>
<dbReference type="GO" id="GO:0032259">
    <property type="term" value="P:methylation"/>
    <property type="evidence" value="ECO:0007669"/>
    <property type="project" value="UniProtKB-KW"/>
</dbReference>
<keyword evidence="2" id="KW-1185">Reference proteome</keyword>
<sequence length="240" mass="28823">MSEEWVKLYSKMLENEEFQHLHQKSGWFDISEVEDWEEYVLDVIKDKMKDNSRVFEVGCGCLAFLTVIKKNYKNITVGGIDGMKENEIFIKSNPLISENEYQNFHNGIVPNSLEKLIEDHKDYINNWDIILSNSMFQYLSSHEDAERTIRLMLKMSSDNGVIILSDIMDSDFEDETEPILQNYWGQNYKKSLQKYLYFPQDWWKRFTLDSNIDLEIKRVQTEKYHRKRQRYCVYLMKKSN</sequence>
<dbReference type="OMA" id="CEAITFH"/>
<keyword evidence="1" id="KW-0808">Transferase</keyword>
<dbReference type="Proteomes" id="UP001149090">
    <property type="component" value="Unassembled WGS sequence"/>
</dbReference>
<proteinExistence type="predicted"/>
<dbReference type="Gene3D" id="3.40.50.150">
    <property type="entry name" value="Vaccinia Virus protein VP39"/>
    <property type="match status" value="1"/>
</dbReference>
<dbReference type="InterPro" id="IPR029063">
    <property type="entry name" value="SAM-dependent_MTases_sf"/>
</dbReference>
<gene>
    <name evidence="1" type="ORF">M0811_13790</name>
</gene>
<organism evidence="1 2">
    <name type="scientific">Anaeramoeba ignava</name>
    <name type="common">Anaerobic marine amoeba</name>
    <dbReference type="NCBI Taxonomy" id="1746090"/>
    <lineage>
        <taxon>Eukaryota</taxon>
        <taxon>Metamonada</taxon>
        <taxon>Anaeramoebidae</taxon>
        <taxon>Anaeramoeba</taxon>
    </lineage>
</organism>
<keyword evidence="1" id="KW-0489">Methyltransferase</keyword>
<accession>A0A9Q0LY40</accession>
<dbReference type="AlphaFoldDB" id="A0A9Q0LY40"/>
<reference evidence="1" key="1">
    <citation type="submission" date="2022-10" db="EMBL/GenBank/DDBJ databases">
        <title>Novel sulphate-reducing endosymbionts in the free-living metamonad Anaeramoeba.</title>
        <authorList>
            <person name="Jerlstrom-Hultqvist J."/>
            <person name="Cepicka I."/>
            <person name="Gallot-Lavallee L."/>
            <person name="Salas-Leiva D."/>
            <person name="Curtis B.A."/>
            <person name="Zahonova K."/>
            <person name="Pipaliya S."/>
            <person name="Dacks J."/>
            <person name="Roger A.J."/>
        </authorList>
    </citation>
    <scope>NUCLEOTIDE SEQUENCE</scope>
    <source>
        <strain evidence="1">BMAN</strain>
    </source>
</reference>